<dbReference type="VEuPathDB" id="FungiDB:SCHCODRAFT_02571065"/>
<evidence type="ECO:0000259" key="2">
    <source>
        <dbReference type="PROSITE" id="PS50280"/>
    </source>
</evidence>
<dbReference type="AlphaFoldDB" id="D8Q2P5"/>
<evidence type="ECO:0000313" key="4">
    <source>
        <dbReference type="Proteomes" id="UP000007431"/>
    </source>
</evidence>
<keyword evidence="4" id="KW-1185">Reference proteome</keyword>
<dbReference type="Proteomes" id="UP000007431">
    <property type="component" value="Unassembled WGS sequence"/>
</dbReference>
<reference evidence="3 4" key="1">
    <citation type="journal article" date="2010" name="Nat. Biotechnol.">
        <title>Genome sequence of the model mushroom Schizophyllum commune.</title>
        <authorList>
            <person name="Ohm R.A."/>
            <person name="de Jong J.F."/>
            <person name="Lugones L.G."/>
            <person name="Aerts A."/>
            <person name="Kothe E."/>
            <person name="Stajich J.E."/>
            <person name="de Vries R.P."/>
            <person name="Record E."/>
            <person name="Levasseur A."/>
            <person name="Baker S.E."/>
            <person name="Bartholomew K.A."/>
            <person name="Coutinho P.M."/>
            <person name="Erdmann S."/>
            <person name="Fowler T.J."/>
            <person name="Gathman A.C."/>
            <person name="Lombard V."/>
            <person name="Henrissat B."/>
            <person name="Knabe N."/>
            <person name="Kuees U."/>
            <person name="Lilly W.W."/>
            <person name="Lindquist E."/>
            <person name="Lucas S."/>
            <person name="Magnuson J.K."/>
            <person name="Piumi F."/>
            <person name="Raudaskoski M."/>
            <person name="Salamov A."/>
            <person name="Schmutz J."/>
            <person name="Schwarze F.W.M.R."/>
            <person name="vanKuyk P.A."/>
            <person name="Horton J.S."/>
            <person name="Grigoriev I.V."/>
            <person name="Woesten H.A.B."/>
        </authorList>
    </citation>
    <scope>NUCLEOTIDE SEQUENCE [LARGE SCALE GENOMIC DNA]</scope>
    <source>
        <strain evidence="4">H4-8 / FGSC 9210</strain>
    </source>
</reference>
<protein>
    <recommendedName>
        <fullName evidence="2">SET domain-containing protein</fullName>
    </recommendedName>
</protein>
<evidence type="ECO:0000313" key="3">
    <source>
        <dbReference type="EMBL" id="EFI98164.1"/>
    </source>
</evidence>
<dbReference type="OrthoDB" id="5945798at2759"/>
<accession>D8Q2P5</accession>
<name>D8Q2P5_SCHCM</name>
<dbReference type="CDD" id="cd20071">
    <property type="entry name" value="SET_SMYD"/>
    <property type="match status" value="1"/>
</dbReference>
<dbReference type="InterPro" id="IPR046341">
    <property type="entry name" value="SET_dom_sf"/>
</dbReference>
<dbReference type="OMA" id="CASCANP"/>
<dbReference type="HOGENOM" id="CLU_028281_2_0_1"/>
<dbReference type="eggNOG" id="KOG2084">
    <property type="taxonomic scope" value="Eukaryota"/>
</dbReference>
<dbReference type="InParanoid" id="D8Q2P5"/>
<dbReference type="SMART" id="SM00317">
    <property type="entry name" value="SET"/>
    <property type="match status" value="1"/>
</dbReference>
<feature type="domain" description="SET" evidence="2">
    <location>
        <begin position="146"/>
        <end position="325"/>
    </location>
</feature>
<proteinExistence type="predicted"/>
<dbReference type="Gene3D" id="2.170.270.10">
    <property type="entry name" value="SET domain"/>
    <property type="match status" value="1"/>
</dbReference>
<dbReference type="RefSeq" id="XP_003033067.1">
    <property type="nucleotide sequence ID" value="XM_003033021.1"/>
</dbReference>
<dbReference type="Pfam" id="PF00856">
    <property type="entry name" value="SET"/>
    <property type="match status" value="1"/>
</dbReference>
<dbReference type="PANTHER" id="PTHR47332:SF4">
    <property type="entry name" value="SET DOMAIN-CONTAINING PROTEIN 5"/>
    <property type="match status" value="1"/>
</dbReference>
<gene>
    <name evidence="3" type="ORF">SCHCODRAFT_107561</name>
</gene>
<dbReference type="EMBL" id="GL377305">
    <property type="protein sequence ID" value="EFI98164.1"/>
    <property type="molecule type" value="Genomic_DNA"/>
</dbReference>
<feature type="region of interest" description="Disordered" evidence="1">
    <location>
        <begin position="1"/>
        <end position="30"/>
    </location>
</feature>
<feature type="non-terminal residue" evidence="3">
    <location>
        <position position="453"/>
    </location>
</feature>
<dbReference type="PANTHER" id="PTHR47332">
    <property type="entry name" value="SET DOMAIN-CONTAINING PROTEIN 5"/>
    <property type="match status" value="1"/>
</dbReference>
<dbReference type="SUPFAM" id="SSF82199">
    <property type="entry name" value="SET domain"/>
    <property type="match status" value="1"/>
</dbReference>
<dbReference type="InterPro" id="IPR053185">
    <property type="entry name" value="SET_domain_protein"/>
</dbReference>
<dbReference type="InterPro" id="IPR001214">
    <property type="entry name" value="SET_dom"/>
</dbReference>
<dbReference type="GeneID" id="9590237"/>
<evidence type="ECO:0000256" key="1">
    <source>
        <dbReference type="SAM" id="MobiDB-lite"/>
    </source>
</evidence>
<organism evidence="4">
    <name type="scientific">Schizophyllum commune (strain H4-8 / FGSC 9210)</name>
    <name type="common">Split gill fungus</name>
    <dbReference type="NCBI Taxonomy" id="578458"/>
    <lineage>
        <taxon>Eukaryota</taxon>
        <taxon>Fungi</taxon>
        <taxon>Dikarya</taxon>
        <taxon>Basidiomycota</taxon>
        <taxon>Agaricomycotina</taxon>
        <taxon>Agaricomycetes</taxon>
        <taxon>Agaricomycetidae</taxon>
        <taxon>Agaricales</taxon>
        <taxon>Schizophyllaceae</taxon>
        <taxon>Schizophyllum</taxon>
    </lineage>
</organism>
<sequence length="453" mass="50600">MKRGFMKGKITGPKGTANNKPLARTSRLESAGQEHADLGVDWHVAAFLYETLDVDLHTDGPSHIKLSYGVVKEAGNLDGFVPQKLQYTELDPSRLDHPDDTTIQTTIPAQWSDISRHTADELQDSWCDAVVDAATKREIFTQPGFPRPVPRPSTPAHRIAPAGAKGLGIFATRNIKGGELILAERPLLMTPATIPPMSTNIPSHFTLQQLTLAKMADWEIYLKQFVKRMLPDRYEKFMALSNNHQHDGSGEILGRIRTNAFGVTCFRYLRTTRDSPYSVVCDELSRFNHSCRPNGSYHFDPASFSMAVYATRDIKIGEEICVSYVSDFAPYEERKKNLAPYGIDCTCEACEDHVSSDARRSEIVPFRMPDSQTDPEVELRRYISQILLIEKEGLEGSRHYVQNHAGICIVALGLGKRALATKYQARLAQLAKRPETINPDVLLAIAMVSMVLK</sequence>
<dbReference type="PROSITE" id="PS50280">
    <property type="entry name" value="SET"/>
    <property type="match status" value="1"/>
</dbReference>
<dbReference type="KEGG" id="scm:SCHCO_02571065"/>